<comment type="caution">
    <text evidence="1">The sequence shown here is derived from an EMBL/GenBank/DDBJ whole genome shotgun (WGS) entry which is preliminary data.</text>
</comment>
<protein>
    <submittedName>
        <fullName evidence="1">Uncharacterized protein</fullName>
    </submittedName>
</protein>
<gene>
    <name evidence="1" type="ORF">Pcinc_031332</name>
</gene>
<proteinExistence type="predicted"/>
<keyword evidence="2" id="KW-1185">Reference proteome</keyword>
<organism evidence="1 2">
    <name type="scientific">Petrolisthes cinctipes</name>
    <name type="common">Flat porcelain crab</name>
    <dbReference type="NCBI Taxonomy" id="88211"/>
    <lineage>
        <taxon>Eukaryota</taxon>
        <taxon>Metazoa</taxon>
        <taxon>Ecdysozoa</taxon>
        <taxon>Arthropoda</taxon>
        <taxon>Crustacea</taxon>
        <taxon>Multicrustacea</taxon>
        <taxon>Malacostraca</taxon>
        <taxon>Eumalacostraca</taxon>
        <taxon>Eucarida</taxon>
        <taxon>Decapoda</taxon>
        <taxon>Pleocyemata</taxon>
        <taxon>Anomura</taxon>
        <taxon>Galatheoidea</taxon>
        <taxon>Porcellanidae</taxon>
        <taxon>Petrolisthes</taxon>
    </lineage>
</organism>
<dbReference type="EMBL" id="JAWQEG010004144">
    <property type="protein sequence ID" value="KAK3862839.1"/>
    <property type="molecule type" value="Genomic_DNA"/>
</dbReference>
<accession>A0AAE1K372</accession>
<reference evidence="1" key="1">
    <citation type="submission" date="2023-10" db="EMBL/GenBank/DDBJ databases">
        <title>Genome assemblies of two species of porcelain crab, Petrolisthes cinctipes and Petrolisthes manimaculis (Anomura: Porcellanidae).</title>
        <authorList>
            <person name="Angst P."/>
        </authorList>
    </citation>
    <scope>NUCLEOTIDE SEQUENCE</scope>
    <source>
        <strain evidence="1">PB745_01</strain>
        <tissue evidence="1">Gill</tissue>
    </source>
</reference>
<sequence length="123" mass="13447">MALCGTQLGLPTPPPPPPSLSASCVYPLPSLNSPRPNHRPQPSPTCRAHSLLLTYILEPDQIAPTNLPPKNPLIHHSPSCFRHFALTWLPMCASVCSPPTHSLSNSLCKEGRNTRMTTRERVP</sequence>
<evidence type="ECO:0000313" key="1">
    <source>
        <dbReference type="EMBL" id="KAK3862839.1"/>
    </source>
</evidence>
<dbReference type="Proteomes" id="UP001286313">
    <property type="component" value="Unassembled WGS sequence"/>
</dbReference>
<dbReference type="AlphaFoldDB" id="A0AAE1K372"/>
<evidence type="ECO:0000313" key="2">
    <source>
        <dbReference type="Proteomes" id="UP001286313"/>
    </source>
</evidence>
<name>A0AAE1K372_PETCI</name>